<reference evidence="5 6" key="1">
    <citation type="journal article" date="2016" name="Arch. Microbiol.">
        <title>Streptomyces zhihengii sp. nov., isolated from rhizospheric soil of Psammosilene tunicoides.</title>
        <authorList>
            <person name="Huang M.J."/>
            <person name="Fei J.J."/>
            <person name="Salam N."/>
            <person name="Kim C.J."/>
            <person name="Hozzein W.N."/>
            <person name="Xiao M."/>
            <person name="Huang H.Q."/>
            <person name="Li W.J."/>
        </authorList>
    </citation>
    <scope>NUCLEOTIDE SEQUENCE [LARGE SCALE GENOMIC DNA]</scope>
    <source>
        <strain evidence="5 6">YIM T102</strain>
    </source>
</reference>
<name>A0ABS2ULR3_9ACTN</name>
<gene>
    <name evidence="5" type="ORF">JE024_06880</name>
</gene>
<dbReference type="PANTHER" id="PTHR43464:SF19">
    <property type="entry name" value="UBIQUINONE BIOSYNTHESIS O-METHYLTRANSFERASE, MITOCHONDRIAL"/>
    <property type="match status" value="1"/>
</dbReference>
<dbReference type="RefSeq" id="WP_205372742.1">
    <property type="nucleotide sequence ID" value="NZ_JAFEJA010000001.1"/>
</dbReference>
<dbReference type="GO" id="GO:0032259">
    <property type="term" value="P:methylation"/>
    <property type="evidence" value="ECO:0007669"/>
    <property type="project" value="UniProtKB-KW"/>
</dbReference>
<keyword evidence="2" id="KW-0808">Transferase</keyword>
<evidence type="ECO:0000256" key="2">
    <source>
        <dbReference type="ARBA" id="ARBA00022679"/>
    </source>
</evidence>
<dbReference type="CDD" id="cd02440">
    <property type="entry name" value="AdoMet_MTases"/>
    <property type="match status" value="1"/>
</dbReference>
<evidence type="ECO:0000313" key="6">
    <source>
        <dbReference type="Proteomes" id="UP000664109"/>
    </source>
</evidence>
<protein>
    <submittedName>
        <fullName evidence="5">Class I SAM-dependent methyltransferase</fullName>
    </submittedName>
</protein>
<proteinExistence type="predicted"/>
<dbReference type="EMBL" id="JAFEJA010000001">
    <property type="protein sequence ID" value="MBM9618474.1"/>
    <property type="molecule type" value="Genomic_DNA"/>
</dbReference>
<organism evidence="5 6">
    <name type="scientific">Streptomyces zhihengii</name>
    <dbReference type="NCBI Taxonomy" id="1818004"/>
    <lineage>
        <taxon>Bacteria</taxon>
        <taxon>Bacillati</taxon>
        <taxon>Actinomycetota</taxon>
        <taxon>Actinomycetes</taxon>
        <taxon>Kitasatosporales</taxon>
        <taxon>Streptomycetaceae</taxon>
        <taxon>Streptomyces</taxon>
    </lineage>
</organism>
<dbReference type="InterPro" id="IPR029063">
    <property type="entry name" value="SAM-dependent_MTases_sf"/>
</dbReference>
<evidence type="ECO:0000256" key="3">
    <source>
        <dbReference type="ARBA" id="ARBA00022691"/>
    </source>
</evidence>
<keyword evidence="3" id="KW-0949">S-adenosyl-L-methionine</keyword>
<dbReference type="Gene3D" id="2.20.130.10">
    <property type="entry name" value="CAC2371-like domains"/>
    <property type="match status" value="1"/>
</dbReference>
<accession>A0ABS2ULR3</accession>
<evidence type="ECO:0000259" key="4">
    <source>
        <dbReference type="Pfam" id="PF13649"/>
    </source>
</evidence>
<dbReference type="InterPro" id="IPR041698">
    <property type="entry name" value="Methyltransf_25"/>
</dbReference>
<dbReference type="Pfam" id="PF13649">
    <property type="entry name" value="Methyltransf_25"/>
    <property type="match status" value="1"/>
</dbReference>
<dbReference type="PANTHER" id="PTHR43464">
    <property type="entry name" value="METHYLTRANSFERASE"/>
    <property type="match status" value="1"/>
</dbReference>
<dbReference type="Proteomes" id="UP000664109">
    <property type="component" value="Unassembled WGS sequence"/>
</dbReference>
<evidence type="ECO:0000256" key="1">
    <source>
        <dbReference type="ARBA" id="ARBA00022603"/>
    </source>
</evidence>
<dbReference type="Gene3D" id="3.40.50.150">
    <property type="entry name" value="Vaccinia Virus protein VP39"/>
    <property type="match status" value="1"/>
</dbReference>
<evidence type="ECO:0000313" key="5">
    <source>
        <dbReference type="EMBL" id="MBM9618474.1"/>
    </source>
</evidence>
<sequence length="241" mass="26751">MYGPEFAEIYDLVYTLRGKDYPAESAYVAGLIRERVPGASSILDVACGTGGHLRHFLGMFDRAEGVELSDAMLAVARDRLPEARLHHGDMRDFDLGRAYDAVVCLFAAVAHQDPAELGGTMRCFARHLRPGGVVVVEPWWFPETFTDGYVAADVLRPDHRTVTRLSHTTREGDASRMDVHYVVADPKTGARHFTESYVHQLFPRALYERTLRDAGLTPEFIEGSQSGRGVFLGVKEGADRP</sequence>
<keyword evidence="6" id="KW-1185">Reference proteome</keyword>
<keyword evidence="1 5" id="KW-0489">Methyltransferase</keyword>
<dbReference type="GO" id="GO:0008168">
    <property type="term" value="F:methyltransferase activity"/>
    <property type="evidence" value="ECO:0007669"/>
    <property type="project" value="UniProtKB-KW"/>
</dbReference>
<comment type="caution">
    <text evidence="5">The sequence shown here is derived from an EMBL/GenBank/DDBJ whole genome shotgun (WGS) entry which is preliminary data.</text>
</comment>
<feature type="domain" description="Methyltransferase" evidence="4">
    <location>
        <begin position="42"/>
        <end position="132"/>
    </location>
</feature>
<dbReference type="SUPFAM" id="SSF53335">
    <property type="entry name" value="S-adenosyl-L-methionine-dependent methyltransferases"/>
    <property type="match status" value="1"/>
</dbReference>